<dbReference type="PANTHER" id="PTHR32208:SF21">
    <property type="entry name" value="LOW QUALITY PROTEIN: ALDEHYDE OXIDASE GLOX-LIKE"/>
    <property type="match status" value="1"/>
</dbReference>
<sequence>MKPRNRPALARRLGSGLVALLVLGIVVVVNRPMVAAATDALHEFNINRQSYKEKYGHWAGLSVPRDFRINAIHAALLNTGKVLIIAGSGNNRDAFEAGTFRTVIYDPASEKFTEVPTPTDVFCAGHTFLPNGNLLVAGGTKDYEVLPEDIEHAYGVMKLKNESVAGGPREFPKGTKVVAPDGDVYETREDVTLPAATTMQHGDEVMTHAGEVEVWVDAVKKGDGSVVERPQQYAVEGLTGADKQNIYGVSDKITREKQEYGGDKTSYEFDPKTERYVRVGDMVKHRWYPTLAELPNGDVLAVSGLDQFGRIIPGDNEKYIASQKKWVDAPELKRTFPTYPAFHMMKDGNFFYSGSNAGYGSDTVGRTPGIWNVRNNKFTEVPGLRDPKLTETSSSVLLAPAQNQKVMIFGGGGVGESEVSTKRTDIIDLNQKKPRYEPGPDLPAPARYLSAVLLPDDTVFTTGGSSGYRGGKYGDKTRSDLFNAQIYRPAENAFATAAESTVGRNYHSEAILLPDGRVVTMGGDPLYDESGKGPGTFEKRIEVYSPPYLFQGARPTITDGPATVQRGTTVKFTSPEAAQIKAARLVRPSAVTHVLDVDQRSVAVDITPTGDDTLDLSIPKTKGLVPSGWYMLFLLDNKGVPSVARWVQVL</sequence>
<dbReference type="PANTHER" id="PTHR32208">
    <property type="entry name" value="SECRETED PROTEIN-RELATED"/>
    <property type="match status" value="1"/>
</dbReference>
<dbReference type="InterPro" id="IPR049305">
    <property type="entry name" value="GlxA-like_b-barrel"/>
</dbReference>
<evidence type="ECO:0000313" key="5">
    <source>
        <dbReference type="EMBL" id="OJF15843.1"/>
    </source>
</evidence>
<dbReference type="Proteomes" id="UP000182486">
    <property type="component" value="Unassembled WGS sequence"/>
</dbReference>
<evidence type="ECO:0000256" key="1">
    <source>
        <dbReference type="ARBA" id="ARBA00022729"/>
    </source>
</evidence>
<dbReference type="InterPro" id="IPR013783">
    <property type="entry name" value="Ig-like_fold"/>
</dbReference>
<accession>A0A1K0H2B6</accession>
<feature type="domain" description="Galactose oxidase-like Early set" evidence="3">
    <location>
        <begin position="554"/>
        <end position="649"/>
    </location>
</feature>
<evidence type="ECO:0000259" key="2">
    <source>
        <dbReference type="Pfam" id="PF07250"/>
    </source>
</evidence>
<dbReference type="Pfam" id="PF21110">
    <property type="entry name" value="GlxA"/>
    <property type="match status" value="1"/>
</dbReference>
<keyword evidence="1" id="KW-0732">Signal</keyword>
<dbReference type="Gene3D" id="2.60.40.10">
    <property type="entry name" value="Immunoglobulins"/>
    <property type="match status" value="1"/>
</dbReference>
<dbReference type="InterPro" id="IPR037293">
    <property type="entry name" value="Gal_Oxidase_central_sf"/>
</dbReference>
<dbReference type="InterPro" id="IPR011043">
    <property type="entry name" value="Gal_Oxase/kelch_b-propeller"/>
</dbReference>
<name>A0A1K0H2B6_9ACTN</name>
<feature type="domain" description="Glyoxal oxidase N-terminal" evidence="2">
    <location>
        <begin position="281"/>
        <end position="548"/>
    </location>
</feature>
<evidence type="ECO:0000313" key="6">
    <source>
        <dbReference type="Proteomes" id="UP000182486"/>
    </source>
</evidence>
<dbReference type="InterPro" id="IPR015202">
    <property type="entry name" value="GO-like_E_set"/>
</dbReference>
<dbReference type="InterPro" id="IPR014756">
    <property type="entry name" value="Ig_E-set"/>
</dbReference>
<dbReference type="SUPFAM" id="SSF50965">
    <property type="entry name" value="Galactose oxidase, central domain"/>
    <property type="match status" value="2"/>
</dbReference>
<protein>
    <submittedName>
        <fullName evidence="5">Galactose oxidase</fullName>
    </submittedName>
</protein>
<reference evidence="5 6" key="1">
    <citation type="submission" date="2016-09" db="EMBL/GenBank/DDBJ databases">
        <title>Couchioplanes caeruleus draft genome sequence.</title>
        <authorList>
            <person name="Sheehan J."/>
            <person name="Caffrey P."/>
        </authorList>
    </citation>
    <scope>NUCLEOTIDE SEQUENCE [LARGE SCALE GENOMIC DNA]</scope>
    <source>
        <strain evidence="5 6">DSM 43634</strain>
    </source>
</reference>
<dbReference type="InterPro" id="IPR009880">
    <property type="entry name" value="Glyoxal_oxidase_N"/>
</dbReference>
<feature type="domain" description="GlxA-like beta barrel" evidence="4">
    <location>
        <begin position="152"/>
        <end position="253"/>
    </location>
</feature>
<dbReference type="Gene3D" id="2.130.10.80">
    <property type="entry name" value="Galactose oxidase/kelch, beta-propeller"/>
    <property type="match status" value="2"/>
</dbReference>
<dbReference type="Pfam" id="PF09118">
    <property type="entry name" value="GO-like_E_set"/>
    <property type="match status" value="1"/>
</dbReference>
<evidence type="ECO:0000259" key="4">
    <source>
        <dbReference type="Pfam" id="PF21110"/>
    </source>
</evidence>
<dbReference type="SUPFAM" id="SSF81296">
    <property type="entry name" value="E set domains"/>
    <property type="match status" value="1"/>
</dbReference>
<dbReference type="AlphaFoldDB" id="A0A1K0H2B6"/>
<comment type="caution">
    <text evidence="5">The sequence shown here is derived from an EMBL/GenBank/DDBJ whole genome shotgun (WGS) entry which is preliminary data.</text>
</comment>
<evidence type="ECO:0000259" key="3">
    <source>
        <dbReference type="Pfam" id="PF09118"/>
    </source>
</evidence>
<dbReference type="EMBL" id="MEIA01000010">
    <property type="protein sequence ID" value="OJF15843.1"/>
    <property type="molecule type" value="Genomic_DNA"/>
</dbReference>
<dbReference type="GO" id="GO:0005975">
    <property type="term" value="P:carbohydrate metabolic process"/>
    <property type="evidence" value="ECO:0007669"/>
    <property type="project" value="UniProtKB-ARBA"/>
</dbReference>
<proteinExistence type="predicted"/>
<gene>
    <name evidence="5" type="ORF">BG844_02380</name>
</gene>
<dbReference type="CDD" id="cd02851">
    <property type="entry name" value="E_set_GO_C"/>
    <property type="match status" value="1"/>
</dbReference>
<dbReference type="Pfam" id="PF07250">
    <property type="entry name" value="Glyoxal_oxid_N"/>
    <property type="match status" value="1"/>
</dbReference>
<keyword evidence="6" id="KW-1185">Reference proteome</keyword>
<organism evidence="5 6">
    <name type="scientific">Couchioplanes caeruleus subsp. caeruleus</name>
    <dbReference type="NCBI Taxonomy" id="56427"/>
    <lineage>
        <taxon>Bacteria</taxon>
        <taxon>Bacillati</taxon>
        <taxon>Actinomycetota</taxon>
        <taxon>Actinomycetes</taxon>
        <taxon>Micromonosporales</taxon>
        <taxon>Micromonosporaceae</taxon>
        <taxon>Couchioplanes</taxon>
    </lineage>
</organism>